<keyword evidence="8 24" id="KW-0808">Transferase</keyword>
<keyword evidence="13 22" id="KW-0067">ATP-binding</keyword>
<dbReference type="GO" id="GO:0046872">
    <property type="term" value="F:metal ion binding"/>
    <property type="evidence" value="ECO:0007669"/>
    <property type="project" value="UniProtKB-KW"/>
</dbReference>
<gene>
    <name evidence="25" type="ORF">FAP39_04835</name>
</gene>
<evidence type="ECO:0000256" key="16">
    <source>
        <dbReference type="ARBA" id="ARBA00023098"/>
    </source>
</evidence>
<evidence type="ECO:0000256" key="4">
    <source>
        <dbReference type="ARBA" id="ARBA00017575"/>
    </source>
</evidence>
<comment type="function">
    <text evidence="24">Catalyzes the ATP-dependent phosphorylation of sn-l,2-diacylglycerol (DAG) to phosphatidic acid. Involved in the recycling of diacylglycerol produced as a by-product during membrane-derived oligosaccharide (MDO) biosynthesis.</text>
</comment>
<evidence type="ECO:0000256" key="3">
    <source>
        <dbReference type="ARBA" id="ARBA00012133"/>
    </source>
</evidence>
<evidence type="ECO:0000256" key="21">
    <source>
        <dbReference type="PIRSR" id="PIRSR600829-2"/>
    </source>
</evidence>
<dbReference type="AlphaFoldDB" id="A0A4U7N8B2"/>
<feature type="transmembrane region" description="Helical" evidence="24">
    <location>
        <begin position="94"/>
        <end position="118"/>
    </location>
</feature>
<dbReference type="InterPro" id="IPR000829">
    <property type="entry name" value="DAGK"/>
</dbReference>
<dbReference type="GO" id="GO:0005886">
    <property type="term" value="C:plasma membrane"/>
    <property type="evidence" value="ECO:0007669"/>
    <property type="project" value="UniProtKB-SubCell"/>
</dbReference>
<evidence type="ECO:0000256" key="1">
    <source>
        <dbReference type="ARBA" id="ARBA00004429"/>
    </source>
</evidence>
<comment type="similarity">
    <text evidence="2 24">Belongs to the bacterial diacylglycerol kinase family.</text>
</comment>
<dbReference type="RefSeq" id="WP_138015251.1">
    <property type="nucleotide sequence ID" value="NZ_SULI01000003.1"/>
</dbReference>
<keyword evidence="10 23" id="KW-0479">Metal-binding</keyword>
<evidence type="ECO:0000256" key="23">
    <source>
        <dbReference type="PIRSR" id="PIRSR600829-4"/>
    </source>
</evidence>
<feature type="binding site" evidence="22">
    <location>
        <position position="74"/>
    </location>
    <ligand>
        <name>ATP</name>
        <dbReference type="ChEBI" id="CHEBI:30616"/>
    </ligand>
</feature>
<keyword evidence="12 24" id="KW-0418">Kinase</keyword>
<name>A0A4U7N8B2_9RHOB</name>
<dbReference type="Proteomes" id="UP000306575">
    <property type="component" value="Unassembled WGS sequence"/>
</dbReference>
<keyword evidence="16 24" id="KW-0443">Lipid metabolism</keyword>
<evidence type="ECO:0000256" key="5">
    <source>
        <dbReference type="ARBA" id="ARBA00022475"/>
    </source>
</evidence>
<dbReference type="Gene3D" id="1.10.287.3610">
    <property type="match status" value="1"/>
</dbReference>
<feature type="binding site" evidence="23">
    <location>
        <position position="26"/>
    </location>
    <ligand>
        <name>a divalent metal cation</name>
        <dbReference type="ChEBI" id="CHEBI:60240"/>
    </ligand>
</feature>
<feature type="binding site" evidence="22">
    <location>
        <position position="7"/>
    </location>
    <ligand>
        <name>ATP</name>
        <dbReference type="ChEBI" id="CHEBI:30616"/>
    </ligand>
</feature>
<dbReference type="GO" id="GO:0004143">
    <property type="term" value="F:ATP-dependent diacylglycerol kinase activity"/>
    <property type="evidence" value="ECO:0007669"/>
    <property type="project" value="UniProtKB-EC"/>
</dbReference>
<keyword evidence="7 24" id="KW-0997">Cell inner membrane</keyword>
<keyword evidence="26" id="KW-1185">Reference proteome</keyword>
<evidence type="ECO:0000256" key="15">
    <source>
        <dbReference type="ARBA" id="ARBA00022989"/>
    </source>
</evidence>
<evidence type="ECO:0000256" key="14">
    <source>
        <dbReference type="ARBA" id="ARBA00022842"/>
    </source>
</evidence>
<reference evidence="25 26" key="1">
    <citation type="submission" date="2019-04" db="EMBL/GenBank/DDBJ databases">
        <title>Genome sequence of Pelagicola litoralis CL-ES2.</title>
        <authorList>
            <person name="Cao J."/>
        </authorList>
    </citation>
    <scope>NUCLEOTIDE SEQUENCE [LARGE SCALE GENOMIC DNA]</scope>
    <source>
        <strain evidence="25 26">CL-ES2</strain>
    </source>
</reference>
<keyword evidence="6" id="KW-0444">Lipid biosynthesis</keyword>
<feature type="binding site" evidence="21">
    <location>
        <position position="67"/>
    </location>
    <ligand>
        <name>substrate</name>
    </ligand>
</feature>
<feature type="transmembrane region" description="Helical" evidence="24">
    <location>
        <begin position="32"/>
        <end position="49"/>
    </location>
</feature>
<evidence type="ECO:0000256" key="17">
    <source>
        <dbReference type="ARBA" id="ARBA00023136"/>
    </source>
</evidence>
<evidence type="ECO:0000256" key="9">
    <source>
        <dbReference type="ARBA" id="ARBA00022692"/>
    </source>
</evidence>
<keyword evidence="19 24" id="KW-1208">Phospholipid metabolism</keyword>
<dbReference type="GO" id="GO:0006654">
    <property type="term" value="P:phosphatidic acid biosynthetic process"/>
    <property type="evidence" value="ECO:0007669"/>
    <property type="project" value="InterPro"/>
</dbReference>
<protein>
    <recommendedName>
        <fullName evidence="4 24">Diacylglycerol kinase</fullName>
        <ecNumber evidence="3 24">2.7.1.107</ecNumber>
    </recommendedName>
</protein>
<dbReference type="Pfam" id="PF01219">
    <property type="entry name" value="DAGK_prokar"/>
    <property type="match status" value="1"/>
</dbReference>
<organism evidence="25 26">
    <name type="scientific">Shimia litoralis</name>
    <dbReference type="NCBI Taxonomy" id="420403"/>
    <lineage>
        <taxon>Bacteria</taxon>
        <taxon>Pseudomonadati</taxon>
        <taxon>Pseudomonadota</taxon>
        <taxon>Alphaproteobacteria</taxon>
        <taxon>Rhodobacterales</taxon>
        <taxon>Roseobacteraceae</taxon>
    </lineage>
</organism>
<evidence type="ECO:0000313" key="26">
    <source>
        <dbReference type="Proteomes" id="UP000306575"/>
    </source>
</evidence>
<feature type="active site" description="Proton acceptor" evidence="20">
    <location>
        <position position="67"/>
    </location>
</feature>
<dbReference type="CDD" id="cd14264">
    <property type="entry name" value="DAGK_IM"/>
    <property type="match status" value="1"/>
</dbReference>
<keyword evidence="14 23" id="KW-0460">Magnesium</keyword>
<feature type="binding site" evidence="22">
    <location>
        <begin position="92"/>
        <end position="93"/>
    </location>
    <ligand>
        <name>ATP</name>
        <dbReference type="ChEBI" id="CHEBI:30616"/>
    </ligand>
</feature>
<sequence length="120" mass="12993">MIYFLKRLRLRIIWSWAGCQNAWRNEHSFRSWVWANLISGGLAILLPLATGERALILALGVLVLAAELFNTAIERAVDYISTDEHPLAGQAKDAGSAAVAVTAVAAGVAWLVILLRLLGA</sequence>
<dbReference type="EMBL" id="SULI01000003">
    <property type="protein sequence ID" value="TKZ21927.1"/>
    <property type="molecule type" value="Genomic_DNA"/>
</dbReference>
<dbReference type="InterPro" id="IPR036945">
    <property type="entry name" value="DAGK_sf"/>
</dbReference>
<dbReference type="EC" id="2.7.1.107" evidence="3 24"/>
<comment type="cofactor">
    <cofactor evidence="23">
        <name>Mg(2+)</name>
        <dbReference type="ChEBI" id="CHEBI:18420"/>
    </cofactor>
    <text evidence="23">Mn(2+), Zn(2+), Cd(2+) and Co(2+) support activity to lesser extents.</text>
</comment>
<feature type="transmembrane region" description="Helical" evidence="24">
    <location>
        <begin position="55"/>
        <end position="73"/>
    </location>
</feature>
<dbReference type="InterPro" id="IPR033718">
    <property type="entry name" value="DAGK_prok"/>
</dbReference>
<dbReference type="OrthoDB" id="7871148at2"/>
<dbReference type="PANTHER" id="PTHR34299:SF1">
    <property type="entry name" value="DIACYLGLYCEROL KINASE"/>
    <property type="match status" value="1"/>
</dbReference>
<evidence type="ECO:0000256" key="22">
    <source>
        <dbReference type="PIRSR" id="PIRSR600829-3"/>
    </source>
</evidence>
<comment type="caution">
    <text evidence="25">The sequence shown here is derived from an EMBL/GenBank/DDBJ whole genome shotgun (WGS) entry which is preliminary data.</text>
</comment>
<evidence type="ECO:0000256" key="2">
    <source>
        <dbReference type="ARBA" id="ARBA00005967"/>
    </source>
</evidence>
<feature type="binding site" evidence="23">
    <location>
        <position position="74"/>
    </location>
    <ligand>
        <name>a divalent metal cation</name>
        <dbReference type="ChEBI" id="CHEBI:60240"/>
    </ligand>
</feature>
<evidence type="ECO:0000256" key="12">
    <source>
        <dbReference type="ARBA" id="ARBA00022777"/>
    </source>
</evidence>
<evidence type="ECO:0000256" key="13">
    <source>
        <dbReference type="ARBA" id="ARBA00022840"/>
    </source>
</evidence>
<keyword evidence="11 22" id="KW-0547">Nucleotide-binding</keyword>
<feature type="binding site" evidence="21">
    <location>
        <position position="53"/>
    </location>
    <ligand>
        <name>substrate</name>
    </ligand>
</feature>
<evidence type="ECO:0000256" key="20">
    <source>
        <dbReference type="PIRSR" id="PIRSR600829-1"/>
    </source>
</evidence>
<keyword evidence="18" id="KW-0594">Phospholipid biosynthesis</keyword>
<evidence type="ECO:0000256" key="6">
    <source>
        <dbReference type="ARBA" id="ARBA00022516"/>
    </source>
</evidence>
<proteinExistence type="inferred from homology"/>
<accession>A0A4U7N8B2</accession>
<dbReference type="GO" id="GO:0005524">
    <property type="term" value="F:ATP binding"/>
    <property type="evidence" value="ECO:0007669"/>
    <property type="project" value="UniProtKB-KW"/>
</dbReference>
<comment type="subcellular location">
    <subcellularLocation>
        <location evidence="1 24">Cell inner membrane</location>
        <topology evidence="1 24">Multi-pass membrane protein</topology>
    </subcellularLocation>
</comment>
<keyword evidence="5" id="KW-1003">Cell membrane</keyword>
<feature type="binding site" evidence="22">
    <location>
        <position position="26"/>
    </location>
    <ligand>
        <name>ATP</name>
        <dbReference type="ChEBI" id="CHEBI:30616"/>
    </ligand>
</feature>
<evidence type="ECO:0000256" key="7">
    <source>
        <dbReference type="ARBA" id="ARBA00022519"/>
    </source>
</evidence>
<evidence type="ECO:0000256" key="10">
    <source>
        <dbReference type="ARBA" id="ARBA00022723"/>
    </source>
</evidence>
<evidence type="ECO:0000313" key="25">
    <source>
        <dbReference type="EMBL" id="TKZ21927.1"/>
    </source>
</evidence>
<evidence type="ECO:0000256" key="18">
    <source>
        <dbReference type="ARBA" id="ARBA00023209"/>
    </source>
</evidence>
<evidence type="ECO:0000256" key="19">
    <source>
        <dbReference type="ARBA" id="ARBA00023264"/>
    </source>
</evidence>
<evidence type="ECO:0000256" key="11">
    <source>
        <dbReference type="ARBA" id="ARBA00022741"/>
    </source>
</evidence>
<evidence type="ECO:0000256" key="8">
    <source>
        <dbReference type="ARBA" id="ARBA00022679"/>
    </source>
</evidence>
<keyword evidence="15 24" id="KW-1133">Transmembrane helix</keyword>
<comment type="catalytic activity">
    <reaction evidence="24">
        <text>a 1,2-diacyl-sn-glycerol + ATP = a 1,2-diacyl-sn-glycero-3-phosphate + ADP + H(+)</text>
        <dbReference type="Rhea" id="RHEA:10272"/>
        <dbReference type="ChEBI" id="CHEBI:15378"/>
        <dbReference type="ChEBI" id="CHEBI:17815"/>
        <dbReference type="ChEBI" id="CHEBI:30616"/>
        <dbReference type="ChEBI" id="CHEBI:58608"/>
        <dbReference type="ChEBI" id="CHEBI:456216"/>
        <dbReference type="EC" id="2.7.1.107"/>
    </reaction>
</comment>
<evidence type="ECO:0000256" key="24">
    <source>
        <dbReference type="RuleBase" id="RU363065"/>
    </source>
</evidence>
<keyword evidence="17 24" id="KW-0472">Membrane</keyword>
<feature type="binding site" evidence="21">
    <location>
        <position position="7"/>
    </location>
    <ligand>
        <name>substrate</name>
    </ligand>
</feature>
<keyword evidence="9 24" id="KW-0812">Transmembrane</keyword>
<dbReference type="PANTHER" id="PTHR34299">
    <property type="entry name" value="DIACYLGLYCEROL KINASE"/>
    <property type="match status" value="1"/>
</dbReference>
<feature type="binding site" evidence="21">
    <location>
        <position position="96"/>
    </location>
    <ligand>
        <name>substrate</name>
    </ligand>
</feature>